<accession>R0KFN9</accession>
<protein>
    <submittedName>
        <fullName evidence="2">Uncharacterized protein</fullName>
    </submittedName>
</protein>
<keyword evidence="3" id="KW-1185">Reference proteome</keyword>
<evidence type="ECO:0000256" key="1">
    <source>
        <dbReference type="SAM" id="MobiDB-lite"/>
    </source>
</evidence>
<dbReference type="AlphaFoldDB" id="R0KFN9"/>
<evidence type="ECO:0000313" key="2">
    <source>
        <dbReference type="EMBL" id="EOB08902.1"/>
    </source>
</evidence>
<name>R0KFN9_ANAPL</name>
<sequence>MDECFAGTPAEPMRTFNINSEIEMKFGDPRRATVPCQGKHSGMQAGGKEDLPPPPGLEDVHKALGSVPIFRPAAQGTALGVPRPTQVLPSGSKDRLKHTRLLSGHHIARGPILAASRLSFGVHKLAENRLKRKKRRQKPHLQGKDDDRGGRNSFDKEQLQQCVQPPERGAGAVARLRSRRGKLEQELHQPVLAGSCTPLTQLSGCSAWEQQQQQGLEGTSLCSWDLWESFGNWCTRGEVPARDLAEKGTAGEFSDLSPGSSCCTLLLTGDFNTCSHQAQGRLVFTNLAVPDQTGRKQLITMANRKLDLHASMSTSTMASIYTTQPAFISMTSSAALALQ</sequence>
<organism evidence="2 3">
    <name type="scientific">Anas platyrhynchos</name>
    <name type="common">Mallard</name>
    <name type="synonym">Anas boschas</name>
    <dbReference type="NCBI Taxonomy" id="8839"/>
    <lineage>
        <taxon>Eukaryota</taxon>
        <taxon>Metazoa</taxon>
        <taxon>Chordata</taxon>
        <taxon>Craniata</taxon>
        <taxon>Vertebrata</taxon>
        <taxon>Euteleostomi</taxon>
        <taxon>Archelosauria</taxon>
        <taxon>Archosauria</taxon>
        <taxon>Dinosauria</taxon>
        <taxon>Saurischia</taxon>
        <taxon>Theropoda</taxon>
        <taxon>Coelurosauria</taxon>
        <taxon>Aves</taxon>
        <taxon>Neognathae</taxon>
        <taxon>Galloanserae</taxon>
        <taxon>Anseriformes</taxon>
        <taxon>Anatidae</taxon>
        <taxon>Anatinae</taxon>
        <taxon>Anas</taxon>
    </lineage>
</organism>
<evidence type="ECO:0000313" key="3">
    <source>
        <dbReference type="Proteomes" id="UP000296049"/>
    </source>
</evidence>
<proteinExistence type="predicted"/>
<feature type="compositionally biased region" description="Basic residues" evidence="1">
    <location>
        <begin position="130"/>
        <end position="141"/>
    </location>
</feature>
<gene>
    <name evidence="2" type="ORF">Anapl_13769</name>
</gene>
<dbReference type="EMBL" id="KB742407">
    <property type="protein sequence ID" value="EOB08902.1"/>
    <property type="molecule type" value="Genomic_DNA"/>
</dbReference>
<feature type="region of interest" description="Disordered" evidence="1">
    <location>
        <begin position="129"/>
        <end position="171"/>
    </location>
</feature>
<dbReference type="Proteomes" id="UP000296049">
    <property type="component" value="Unassembled WGS sequence"/>
</dbReference>
<reference evidence="3" key="1">
    <citation type="journal article" date="2013" name="Nat. Genet.">
        <title>The duck genome and transcriptome provide insight into an avian influenza virus reservoir species.</title>
        <authorList>
            <person name="Huang Y."/>
            <person name="Li Y."/>
            <person name="Burt D.W."/>
            <person name="Chen H."/>
            <person name="Zhang Y."/>
            <person name="Qian W."/>
            <person name="Kim H."/>
            <person name="Gan S."/>
            <person name="Zhao Y."/>
            <person name="Li J."/>
            <person name="Yi K."/>
            <person name="Feng H."/>
            <person name="Zhu P."/>
            <person name="Li B."/>
            <person name="Liu Q."/>
            <person name="Fairley S."/>
            <person name="Magor K.E."/>
            <person name="Du Z."/>
            <person name="Hu X."/>
            <person name="Goodman L."/>
            <person name="Tafer H."/>
            <person name="Vignal A."/>
            <person name="Lee T."/>
            <person name="Kim K.W."/>
            <person name="Sheng Z."/>
            <person name="An Y."/>
            <person name="Searle S."/>
            <person name="Herrero J."/>
            <person name="Groenen M.A."/>
            <person name="Crooijmans R.P."/>
            <person name="Faraut T."/>
            <person name="Cai Q."/>
            <person name="Webster R.G."/>
            <person name="Aldridge J.R."/>
            <person name="Warren W.C."/>
            <person name="Bartschat S."/>
            <person name="Kehr S."/>
            <person name="Marz M."/>
            <person name="Stadler P.F."/>
            <person name="Smith J."/>
            <person name="Kraus R.H."/>
            <person name="Zhao Y."/>
            <person name="Ren L."/>
            <person name="Fei J."/>
            <person name="Morisson M."/>
            <person name="Kaiser P."/>
            <person name="Griffin D.K."/>
            <person name="Rao M."/>
            <person name="Pitel F."/>
            <person name="Wang J."/>
            <person name="Li N."/>
        </authorList>
    </citation>
    <scope>NUCLEOTIDE SEQUENCE [LARGE SCALE GENOMIC DNA]</scope>
</reference>
<feature type="region of interest" description="Disordered" evidence="1">
    <location>
        <begin position="31"/>
        <end position="57"/>
    </location>
</feature>
<feature type="compositionally biased region" description="Basic and acidic residues" evidence="1">
    <location>
        <begin position="142"/>
        <end position="158"/>
    </location>
</feature>